<name>A0ABD0K7L8_9CAEN</name>
<comment type="caution">
    <text evidence="2">The sequence shown here is derived from an EMBL/GenBank/DDBJ whole genome shotgun (WGS) entry which is preliminary data.</text>
</comment>
<sequence length="82" mass="8841">SHSGTRRLQSKPAKVNSIGKDEAPLSLSTGLKLNGRNIESSQRALEMGQQGSKHGSRAGYFSHVKCSPRGQEHGAGARRERD</sequence>
<gene>
    <name evidence="2" type="ORF">BaRGS_00025745</name>
</gene>
<protein>
    <submittedName>
        <fullName evidence="2">Uncharacterized protein</fullName>
    </submittedName>
</protein>
<dbReference type="AlphaFoldDB" id="A0ABD0K7L8"/>
<dbReference type="Proteomes" id="UP001519460">
    <property type="component" value="Unassembled WGS sequence"/>
</dbReference>
<dbReference type="EMBL" id="JACVVK020000235">
    <property type="protein sequence ID" value="KAK7482968.1"/>
    <property type="molecule type" value="Genomic_DNA"/>
</dbReference>
<evidence type="ECO:0000313" key="3">
    <source>
        <dbReference type="Proteomes" id="UP001519460"/>
    </source>
</evidence>
<feature type="compositionally biased region" description="Basic and acidic residues" evidence="1">
    <location>
        <begin position="70"/>
        <end position="82"/>
    </location>
</feature>
<feature type="region of interest" description="Disordered" evidence="1">
    <location>
        <begin position="1"/>
        <end position="82"/>
    </location>
</feature>
<keyword evidence="3" id="KW-1185">Reference proteome</keyword>
<organism evidence="2 3">
    <name type="scientific">Batillaria attramentaria</name>
    <dbReference type="NCBI Taxonomy" id="370345"/>
    <lineage>
        <taxon>Eukaryota</taxon>
        <taxon>Metazoa</taxon>
        <taxon>Spiralia</taxon>
        <taxon>Lophotrochozoa</taxon>
        <taxon>Mollusca</taxon>
        <taxon>Gastropoda</taxon>
        <taxon>Caenogastropoda</taxon>
        <taxon>Sorbeoconcha</taxon>
        <taxon>Cerithioidea</taxon>
        <taxon>Batillariidae</taxon>
        <taxon>Batillaria</taxon>
    </lineage>
</organism>
<evidence type="ECO:0000313" key="2">
    <source>
        <dbReference type="EMBL" id="KAK7482968.1"/>
    </source>
</evidence>
<evidence type="ECO:0000256" key="1">
    <source>
        <dbReference type="SAM" id="MobiDB-lite"/>
    </source>
</evidence>
<accession>A0ABD0K7L8</accession>
<feature type="compositionally biased region" description="Polar residues" evidence="1">
    <location>
        <begin position="26"/>
        <end position="53"/>
    </location>
</feature>
<proteinExistence type="predicted"/>
<feature type="non-terminal residue" evidence="2">
    <location>
        <position position="1"/>
    </location>
</feature>
<reference evidence="2 3" key="1">
    <citation type="journal article" date="2023" name="Sci. Data">
        <title>Genome assembly of the Korean intertidal mud-creeper Batillaria attramentaria.</title>
        <authorList>
            <person name="Patra A.K."/>
            <person name="Ho P.T."/>
            <person name="Jun S."/>
            <person name="Lee S.J."/>
            <person name="Kim Y."/>
            <person name="Won Y.J."/>
        </authorList>
    </citation>
    <scope>NUCLEOTIDE SEQUENCE [LARGE SCALE GENOMIC DNA]</scope>
    <source>
        <strain evidence="2">Wonlab-2016</strain>
    </source>
</reference>